<dbReference type="PANTHER" id="PTHR43201:SF8">
    <property type="entry name" value="ACYL-COA SYNTHETASE FAMILY MEMBER 3"/>
    <property type="match status" value="1"/>
</dbReference>
<feature type="domain" description="AMP-dependent synthetase/ligase" evidence="2">
    <location>
        <begin position="113"/>
        <end position="255"/>
    </location>
</feature>
<reference evidence="4 5" key="1">
    <citation type="journal article" date="2011" name="Front. Microbiol.">
        <title>Genomic signatures of strain selection and enhancement in Bacillus atrophaeus var. globigii, a historical biowarfare simulant.</title>
        <authorList>
            <person name="Gibbons H.S."/>
            <person name="Broomall S.M."/>
            <person name="McNew L.A."/>
            <person name="Daligault H."/>
            <person name="Chapman C."/>
            <person name="Bruce D."/>
            <person name="Karavis M."/>
            <person name="Krepps M."/>
            <person name="McGregor P.A."/>
            <person name="Hong C."/>
            <person name="Park K.H."/>
            <person name="Akmal A."/>
            <person name="Feldman A."/>
            <person name="Lin J.S."/>
            <person name="Chang W.E."/>
            <person name="Higgs B.W."/>
            <person name="Demirev P."/>
            <person name="Lindquist J."/>
            <person name="Liem A."/>
            <person name="Fochler E."/>
            <person name="Read T.D."/>
            <person name="Tapia R."/>
            <person name="Johnson S."/>
            <person name="Bishop-Lilly K.A."/>
            <person name="Detter C."/>
            <person name="Han C."/>
            <person name="Sozhamannan S."/>
            <person name="Rosenzweig C.N."/>
            <person name="Skowronski E.W."/>
        </authorList>
    </citation>
    <scope>NUCLEOTIDE SEQUENCE [LARGE SCALE GENOMIC DNA]</scope>
    <source>
        <strain evidence="4 5">CC-PW-9</strain>
    </source>
</reference>
<dbReference type="GO" id="GO:0031956">
    <property type="term" value="F:medium-chain fatty acid-CoA ligase activity"/>
    <property type="evidence" value="ECO:0007669"/>
    <property type="project" value="TreeGrafter"/>
</dbReference>
<dbReference type="InterPro" id="IPR025110">
    <property type="entry name" value="AMP-bd_C"/>
</dbReference>
<evidence type="ECO:0000256" key="1">
    <source>
        <dbReference type="ARBA" id="ARBA00006432"/>
    </source>
</evidence>
<organism evidence="4 5">
    <name type="scientific">Idiomarina tyrosinivorans</name>
    <dbReference type="NCBI Taxonomy" id="1445662"/>
    <lineage>
        <taxon>Bacteria</taxon>
        <taxon>Pseudomonadati</taxon>
        <taxon>Pseudomonadota</taxon>
        <taxon>Gammaproteobacteria</taxon>
        <taxon>Alteromonadales</taxon>
        <taxon>Idiomarinaceae</taxon>
        <taxon>Idiomarina</taxon>
    </lineage>
</organism>
<dbReference type="InterPro" id="IPR000873">
    <property type="entry name" value="AMP-dep_synth/lig_dom"/>
</dbReference>
<dbReference type="RefSeq" id="WP_126841267.1">
    <property type="nucleotide sequence ID" value="NZ_PIQH01000003.1"/>
</dbReference>
<dbReference type="GO" id="GO:0006631">
    <property type="term" value="P:fatty acid metabolic process"/>
    <property type="evidence" value="ECO:0007669"/>
    <property type="project" value="TreeGrafter"/>
</dbReference>
<evidence type="ECO:0000313" key="4">
    <source>
        <dbReference type="EMBL" id="RUO80735.1"/>
    </source>
</evidence>
<name>A0A432ZS37_9GAMM</name>
<gene>
    <name evidence="4" type="ORF">CWI84_03890</name>
</gene>
<comment type="caution">
    <text evidence="4">The sequence shown here is derived from an EMBL/GenBank/DDBJ whole genome shotgun (WGS) entry which is preliminary data.</text>
</comment>
<dbReference type="InterPro" id="IPR042099">
    <property type="entry name" value="ANL_N_sf"/>
</dbReference>
<evidence type="ECO:0000259" key="3">
    <source>
        <dbReference type="Pfam" id="PF13193"/>
    </source>
</evidence>
<sequence>MADLDQQTIVDIIGALIADELTRLRKQPDTLWRSRQWHAEQQLSTKPQSNDDDSSIQVESLEWLAIASRVVEFFQIDSSGIEDYLLRSSKLGDWAEVVRKSRELGVKDITFSSSGSTGKPEKHSHLWHELVAEAEFFADLLGHNRDRVVSVVSPHHIYGFIFSALLPQVLSVPVVRGAKALFIASQQKLQRGDLVIGFPQWLEQLLQHNPSFPQGVAAVSSSGPAKQHVLSALEHAGINPITEIYGSSETGGIGFRQQRDGWYQLLPRWQRLATTRLQAHISGTEFDLPDTVTWHGNDQLKPLGRVDKAIQVNGYNVYPQRIAEILAMHPQVQDARVRLSADPGSNVLRALVVPDLTAPQSHLLLETELQQWLHDKLAPHEIPQQFAFADHVPLNALGKEQDWSLVAK</sequence>
<dbReference type="AlphaFoldDB" id="A0A432ZS37"/>
<dbReference type="OrthoDB" id="9787658at2"/>
<proteinExistence type="inferred from homology"/>
<dbReference type="Gene3D" id="3.30.300.30">
    <property type="match status" value="1"/>
</dbReference>
<dbReference type="Gene3D" id="3.40.50.12780">
    <property type="entry name" value="N-terminal domain of ligase-like"/>
    <property type="match status" value="1"/>
</dbReference>
<feature type="domain" description="AMP-binding enzyme C-terminal" evidence="3">
    <location>
        <begin position="322"/>
        <end position="399"/>
    </location>
</feature>
<dbReference type="EMBL" id="PIQH01000003">
    <property type="protein sequence ID" value="RUO80735.1"/>
    <property type="molecule type" value="Genomic_DNA"/>
</dbReference>
<dbReference type="InterPro" id="IPR045851">
    <property type="entry name" value="AMP-bd_C_sf"/>
</dbReference>
<keyword evidence="4" id="KW-0436">Ligase</keyword>
<dbReference type="Proteomes" id="UP000287996">
    <property type="component" value="Unassembled WGS sequence"/>
</dbReference>
<dbReference type="Pfam" id="PF00501">
    <property type="entry name" value="AMP-binding"/>
    <property type="match status" value="1"/>
</dbReference>
<keyword evidence="5" id="KW-1185">Reference proteome</keyword>
<dbReference type="PANTHER" id="PTHR43201">
    <property type="entry name" value="ACYL-COA SYNTHETASE"/>
    <property type="match status" value="1"/>
</dbReference>
<dbReference type="Pfam" id="PF13193">
    <property type="entry name" value="AMP-binding_C"/>
    <property type="match status" value="1"/>
</dbReference>
<accession>A0A432ZS37</accession>
<protein>
    <submittedName>
        <fullName evidence="4">4-coumarate--CoA ligase</fullName>
    </submittedName>
</protein>
<comment type="similarity">
    <text evidence="1">Belongs to the ATP-dependent AMP-binding enzyme family.</text>
</comment>
<evidence type="ECO:0000313" key="5">
    <source>
        <dbReference type="Proteomes" id="UP000287996"/>
    </source>
</evidence>
<evidence type="ECO:0000259" key="2">
    <source>
        <dbReference type="Pfam" id="PF00501"/>
    </source>
</evidence>
<dbReference type="SUPFAM" id="SSF56801">
    <property type="entry name" value="Acetyl-CoA synthetase-like"/>
    <property type="match status" value="1"/>
</dbReference>